<dbReference type="AlphaFoldDB" id="U3BSJ7"/>
<dbReference type="InterPro" id="IPR044922">
    <property type="entry name" value="DUF2063_N_sf"/>
</dbReference>
<dbReference type="EMBL" id="BATJ01000030">
    <property type="protein sequence ID" value="GAD69458.1"/>
    <property type="molecule type" value="Genomic_DNA"/>
</dbReference>
<dbReference type="eggNOG" id="COG3219">
    <property type="taxonomic scope" value="Bacteria"/>
</dbReference>
<dbReference type="Proteomes" id="UP000016570">
    <property type="component" value="Unassembled WGS sequence"/>
</dbReference>
<gene>
    <name evidence="2" type="ORF">VPR01S_30_00210</name>
</gene>
<dbReference type="InterPro" id="IPR018640">
    <property type="entry name" value="DUF2063"/>
</dbReference>
<sequence>MTLAELQHQFANALCYHADGEQCGVNSDHFSAEQRLQIYRNHFVVSLGEVLSATYPLLEQVLGEACFAQIARHHVLHHPLNEGDVTHYGAGLAETVGQFTEVLKAAPYAVALAEFEWQIDRARQAQAEQRPATCQPMEKLAEVPAEQHTALCLHLRPGVLCLASDYAVFDLWHAIHQQHFDDLDLSRPQVGVIAAHADGRLQLQSLSDAAYQLMFHVKHQHSLGAIPPALLSGLNDLMQHDWLCGFSLQHNSECTQGDTHV</sequence>
<evidence type="ECO:0000313" key="2">
    <source>
        <dbReference type="EMBL" id="GAD69458.1"/>
    </source>
</evidence>
<dbReference type="STRING" id="1219065.VPR01S_30_00210"/>
<dbReference type="Pfam" id="PF09836">
    <property type="entry name" value="DUF2063"/>
    <property type="match status" value="1"/>
</dbReference>
<name>U3BSJ7_VIBPR</name>
<dbReference type="Gene3D" id="1.10.150.690">
    <property type="entry name" value="DUF2063"/>
    <property type="match status" value="1"/>
</dbReference>
<keyword evidence="3" id="KW-1185">Reference proteome</keyword>
<protein>
    <recommendedName>
        <fullName evidence="1">Putative DNA-binding domain-containing protein</fullName>
    </recommendedName>
</protein>
<evidence type="ECO:0000259" key="1">
    <source>
        <dbReference type="Pfam" id="PF09836"/>
    </source>
</evidence>
<proteinExistence type="predicted"/>
<accession>U3BSJ7</accession>
<reference evidence="2 3" key="1">
    <citation type="submission" date="2013-09" db="EMBL/GenBank/DDBJ databases">
        <title>Whole genome shotgun sequence of Vibrio proteolyticus NBRC 13287.</title>
        <authorList>
            <person name="Isaki S."/>
            <person name="Hosoyama A."/>
            <person name="Numata M."/>
            <person name="Hashimoto M."/>
            <person name="Hosoyama Y."/>
            <person name="Tsuchikane K."/>
            <person name="Noguchi M."/>
            <person name="Hirakata S."/>
            <person name="Ichikawa N."/>
            <person name="Ohji S."/>
            <person name="Yamazoe A."/>
            <person name="Fujita N."/>
        </authorList>
    </citation>
    <scope>NUCLEOTIDE SEQUENCE [LARGE SCALE GENOMIC DNA]</scope>
    <source>
        <strain evidence="2 3">NBRC 13287</strain>
    </source>
</reference>
<organism evidence="2 3">
    <name type="scientific">Vibrio proteolyticus NBRC 13287</name>
    <dbReference type="NCBI Taxonomy" id="1219065"/>
    <lineage>
        <taxon>Bacteria</taxon>
        <taxon>Pseudomonadati</taxon>
        <taxon>Pseudomonadota</taxon>
        <taxon>Gammaproteobacteria</taxon>
        <taxon>Vibrionales</taxon>
        <taxon>Vibrionaceae</taxon>
        <taxon>Vibrio</taxon>
    </lineage>
</organism>
<feature type="domain" description="Putative DNA-binding" evidence="1">
    <location>
        <begin position="5"/>
        <end position="94"/>
    </location>
</feature>
<comment type="caution">
    <text evidence="2">The sequence shown here is derived from an EMBL/GenBank/DDBJ whole genome shotgun (WGS) entry which is preliminary data.</text>
</comment>
<evidence type="ECO:0000313" key="3">
    <source>
        <dbReference type="Proteomes" id="UP000016570"/>
    </source>
</evidence>
<dbReference type="RefSeq" id="WP_021707422.1">
    <property type="nucleotide sequence ID" value="NZ_BATJ01000030.1"/>
</dbReference>